<accession>A0AAJ1RB11</accession>
<dbReference type="InterPro" id="IPR036388">
    <property type="entry name" value="WH-like_DNA-bd_sf"/>
</dbReference>
<dbReference type="Pfam" id="PF03466">
    <property type="entry name" value="LysR_substrate"/>
    <property type="match status" value="1"/>
</dbReference>
<dbReference type="InterPro" id="IPR005119">
    <property type="entry name" value="LysR_subst-bd"/>
</dbReference>
<protein>
    <submittedName>
        <fullName evidence="6">LysR family transcriptional regulator</fullName>
    </submittedName>
</protein>
<feature type="domain" description="HTH lysR-type" evidence="5">
    <location>
        <begin position="13"/>
        <end position="70"/>
    </location>
</feature>
<dbReference type="Gene3D" id="1.10.10.10">
    <property type="entry name" value="Winged helix-like DNA-binding domain superfamily/Winged helix DNA-binding domain"/>
    <property type="match status" value="1"/>
</dbReference>
<organism evidence="6 7">
    <name type="scientific">Oenococcus sicerae</name>
    <dbReference type="NCBI Taxonomy" id="2203724"/>
    <lineage>
        <taxon>Bacteria</taxon>
        <taxon>Bacillati</taxon>
        <taxon>Bacillota</taxon>
        <taxon>Bacilli</taxon>
        <taxon>Lactobacillales</taxon>
        <taxon>Lactobacillaceae</taxon>
        <taxon>Oenococcus</taxon>
    </lineage>
</organism>
<dbReference type="PROSITE" id="PS50931">
    <property type="entry name" value="HTH_LYSR"/>
    <property type="match status" value="1"/>
</dbReference>
<gene>
    <name evidence="6" type="ORF">EVC35_04730</name>
</gene>
<dbReference type="FunFam" id="1.10.10.10:FF:000001">
    <property type="entry name" value="LysR family transcriptional regulator"/>
    <property type="match status" value="1"/>
</dbReference>
<evidence type="ECO:0000256" key="3">
    <source>
        <dbReference type="ARBA" id="ARBA00023125"/>
    </source>
</evidence>
<dbReference type="InterPro" id="IPR000847">
    <property type="entry name" value="LysR_HTH_N"/>
</dbReference>
<evidence type="ECO:0000256" key="2">
    <source>
        <dbReference type="ARBA" id="ARBA00023015"/>
    </source>
</evidence>
<comment type="caution">
    <text evidence="6">The sequence shown here is derived from an EMBL/GenBank/DDBJ whole genome shotgun (WGS) entry which is preliminary data.</text>
</comment>
<keyword evidence="2" id="KW-0805">Transcription regulation</keyword>
<dbReference type="PANTHER" id="PTHR30419">
    <property type="entry name" value="HTH-TYPE TRANSCRIPTIONAL REGULATOR YBHD"/>
    <property type="match status" value="1"/>
</dbReference>
<dbReference type="SUPFAM" id="SSF46785">
    <property type="entry name" value="Winged helix' DNA-binding domain"/>
    <property type="match status" value="1"/>
</dbReference>
<dbReference type="InterPro" id="IPR036390">
    <property type="entry name" value="WH_DNA-bd_sf"/>
</dbReference>
<evidence type="ECO:0000256" key="1">
    <source>
        <dbReference type="ARBA" id="ARBA00009437"/>
    </source>
</evidence>
<dbReference type="EMBL" id="SDWY01000002">
    <property type="protein sequence ID" value="MDN6900313.1"/>
    <property type="molecule type" value="Genomic_DNA"/>
</dbReference>
<dbReference type="CDD" id="cd05466">
    <property type="entry name" value="PBP2_LTTR_substrate"/>
    <property type="match status" value="1"/>
</dbReference>
<dbReference type="GO" id="GO:0005829">
    <property type="term" value="C:cytosol"/>
    <property type="evidence" value="ECO:0007669"/>
    <property type="project" value="TreeGrafter"/>
</dbReference>
<reference evidence="6" key="1">
    <citation type="submission" date="2019-01" db="EMBL/GenBank/DDBJ databases">
        <title>Oenococcus sicerae UCMA17102.</title>
        <authorList>
            <person name="Cousin F.J."/>
            <person name="Le Guellec R."/>
            <person name="Cretenet M."/>
        </authorList>
    </citation>
    <scope>NUCLEOTIDE SEQUENCE</scope>
    <source>
        <strain evidence="6">UCMA17102</strain>
    </source>
</reference>
<dbReference type="SUPFAM" id="SSF53850">
    <property type="entry name" value="Periplasmic binding protein-like II"/>
    <property type="match status" value="1"/>
</dbReference>
<proteinExistence type="inferred from homology"/>
<keyword evidence="3" id="KW-0238">DNA-binding</keyword>
<comment type="similarity">
    <text evidence="1">Belongs to the LysR transcriptional regulatory family.</text>
</comment>
<evidence type="ECO:0000259" key="5">
    <source>
        <dbReference type="PROSITE" id="PS50931"/>
    </source>
</evidence>
<keyword evidence="4" id="KW-0804">Transcription</keyword>
<name>A0AAJ1RB11_9LACO</name>
<dbReference type="GO" id="GO:0003700">
    <property type="term" value="F:DNA-binding transcription factor activity"/>
    <property type="evidence" value="ECO:0007669"/>
    <property type="project" value="InterPro"/>
</dbReference>
<dbReference type="AlphaFoldDB" id="A0AAJ1RB11"/>
<dbReference type="GO" id="GO:0003677">
    <property type="term" value="F:DNA binding"/>
    <property type="evidence" value="ECO:0007669"/>
    <property type="project" value="UniProtKB-KW"/>
</dbReference>
<dbReference type="Pfam" id="PF00126">
    <property type="entry name" value="HTH_1"/>
    <property type="match status" value="1"/>
</dbReference>
<sequence>MIDKTHSKELRFMNFEKLWCFIAVAENKNFTRAAKKLFMTQPAVSFQIQALEKELGLTLFNREYHCISLTSTGRKFLPIAKKILADYDQGTKNLKTNIATKASTQKQFLRFGYYFSPGFAPITQSITKFAEKFETIQITTSKSTGTEALQAVKSGNVDFGLSLINDTSDINWIPALEDRFIIIKNKRWTRSDQKETKLSDLENTSRIRLDLKADDIFQKLENNILNYPKKNEKTIQVSSRESMFANLAQRNSFAILPELVAKQNDDNLAILPIADRSKRETNIPIGWAFSTHASKSAILAFKKFIQTTV</sequence>
<evidence type="ECO:0000313" key="6">
    <source>
        <dbReference type="EMBL" id="MDN6900313.1"/>
    </source>
</evidence>
<evidence type="ECO:0000313" key="7">
    <source>
        <dbReference type="Proteomes" id="UP001167919"/>
    </source>
</evidence>
<dbReference type="Gene3D" id="3.40.190.10">
    <property type="entry name" value="Periplasmic binding protein-like II"/>
    <property type="match status" value="2"/>
</dbReference>
<dbReference type="PRINTS" id="PR00039">
    <property type="entry name" value="HTHLYSR"/>
</dbReference>
<dbReference type="PANTHER" id="PTHR30419:SF7">
    <property type="entry name" value="HTH-TYPE TRANSCRIPTIONAL REGULATOR TDCA"/>
    <property type="match status" value="1"/>
</dbReference>
<evidence type="ECO:0000256" key="4">
    <source>
        <dbReference type="ARBA" id="ARBA00023163"/>
    </source>
</evidence>
<dbReference type="InterPro" id="IPR050950">
    <property type="entry name" value="HTH-type_LysR_regulators"/>
</dbReference>
<dbReference type="Proteomes" id="UP001167919">
    <property type="component" value="Unassembled WGS sequence"/>
</dbReference>